<evidence type="ECO:0000256" key="7">
    <source>
        <dbReference type="ARBA" id="ARBA00023033"/>
    </source>
</evidence>
<keyword evidence="9" id="KW-0472">Membrane</keyword>
<reference evidence="10" key="2">
    <citation type="journal article" date="2023" name="Int. J. Mol. Sci.">
        <title>De Novo Assembly and Annotation of 11 Diverse Shrub Willow (Salix) Genomes Reveals Novel Gene Organization in Sex-Linked Regions.</title>
        <authorList>
            <person name="Hyden B."/>
            <person name="Feng K."/>
            <person name="Yates T.B."/>
            <person name="Jawdy S."/>
            <person name="Cereghino C."/>
            <person name="Smart L.B."/>
            <person name="Muchero W."/>
        </authorList>
    </citation>
    <scope>NUCLEOTIDE SEQUENCE</scope>
    <source>
        <tissue evidence="10">Shoot tip</tissue>
    </source>
</reference>
<evidence type="ECO:0000256" key="8">
    <source>
        <dbReference type="RuleBase" id="RU000461"/>
    </source>
</evidence>
<protein>
    <submittedName>
        <fullName evidence="10">CYTOCHROME P450 78A6</fullName>
    </submittedName>
</protein>
<dbReference type="PROSITE" id="PS00086">
    <property type="entry name" value="CYTOCHROME_P450"/>
    <property type="match status" value="1"/>
</dbReference>
<dbReference type="GO" id="GO:0005506">
    <property type="term" value="F:iron ion binding"/>
    <property type="evidence" value="ECO:0007669"/>
    <property type="project" value="InterPro"/>
</dbReference>
<evidence type="ECO:0000256" key="9">
    <source>
        <dbReference type="SAM" id="Phobius"/>
    </source>
</evidence>
<name>A0A9Q0U444_9ROSI</name>
<comment type="cofactor">
    <cofactor evidence="1">
        <name>heme</name>
        <dbReference type="ChEBI" id="CHEBI:30413"/>
    </cofactor>
</comment>
<dbReference type="Pfam" id="PF00067">
    <property type="entry name" value="p450"/>
    <property type="match status" value="2"/>
</dbReference>
<evidence type="ECO:0000256" key="1">
    <source>
        <dbReference type="ARBA" id="ARBA00001971"/>
    </source>
</evidence>
<evidence type="ECO:0000313" key="11">
    <source>
        <dbReference type="Proteomes" id="UP001151752"/>
    </source>
</evidence>
<evidence type="ECO:0000256" key="2">
    <source>
        <dbReference type="ARBA" id="ARBA00010617"/>
    </source>
</evidence>
<dbReference type="Proteomes" id="UP001151752">
    <property type="component" value="Chromosome 14"/>
</dbReference>
<dbReference type="InterPro" id="IPR051996">
    <property type="entry name" value="Cytochrome_P450_78A"/>
</dbReference>
<dbReference type="InterPro" id="IPR036396">
    <property type="entry name" value="Cyt_P450_sf"/>
</dbReference>
<dbReference type="PRINTS" id="PR00463">
    <property type="entry name" value="EP450I"/>
</dbReference>
<keyword evidence="9" id="KW-1133">Transmembrane helix</keyword>
<dbReference type="GO" id="GO:0016705">
    <property type="term" value="F:oxidoreductase activity, acting on paired donors, with incorporation or reduction of molecular oxygen"/>
    <property type="evidence" value="ECO:0007669"/>
    <property type="project" value="InterPro"/>
</dbReference>
<evidence type="ECO:0000256" key="4">
    <source>
        <dbReference type="ARBA" id="ARBA00022723"/>
    </source>
</evidence>
<keyword evidence="5 8" id="KW-0560">Oxidoreductase</keyword>
<sequence length="430" mass="48668">MRTDIESFWIFALASKCRAFTQENIAWSLLIIGLAWIVITLIYWAYPGGPAWGKYKLKNTPLTISNPIPGPRGLPLAGSMELMTSLAHHKIAAAADAWKARRLMAFSLGDTRVIVTCKPDVAKEILSSSVFADRPVKESAYSLMFNRAIGFAPYGVYWRTLRKIASTHLFCPKQIKASEGQRLQIASQMCFGREYKLDSFNSEVEELRALVEEGYDLLGTLNWTDHLPWLTDFDPQKIRFRCSNLVPKVNRFVSRIIAEHRALTRSDQTPDFVDVLLSLQDRDKLSDYDMIAVLWEMIFRGTDTVAVLIEWILARIVLHPDVQSKVHDELYKVVGRSRAVAESDVTALVLAPFGSGRRTCPGKTLGLTTVTFWVASLLHEFEWVPGDENNVDLSEVLRLSCEMANPLTVKLRPRLHSHEPTVLDVQRTTY</sequence>
<dbReference type="EMBL" id="JAPFFM010000013">
    <property type="protein sequence ID" value="KAJ6723139.1"/>
    <property type="molecule type" value="Genomic_DNA"/>
</dbReference>
<dbReference type="InterPro" id="IPR017972">
    <property type="entry name" value="Cyt_P450_CS"/>
</dbReference>
<evidence type="ECO:0000256" key="6">
    <source>
        <dbReference type="ARBA" id="ARBA00023004"/>
    </source>
</evidence>
<dbReference type="AlphaFoldDB" id="A0A9Q0U444"/>
<dbReference type="PANTHER" id="PTHR47946:SF23">
    <property type="entry name" value="CYTOCHROME P450 78A9"/>
    <property type="match status" value="1"/>
</dbReference>
<reference evidence="10" key="1">
    <citation type="submission" date="2022-11" db="EMBL/GenBank/DDBJ databases">
        <authorList>
            <person name="Hyden B.L."/>
            <person name="Feng K."/>
            <person name="Yates T."/>
            <person name="Jawdy S."/>
            <person name="Smart L.B."/>
            <person name="Muchero W."/>
        </authorList>
    </citation>
    <scope>NUCLEOTIDE SEQUENCE</scope>
    <source>
        <tissue evidence="10">Shoot tip</tissue>
    </source>
</reference>
<keyword evidence="6 8" id="KW-0408">Iron</keyword>
<comment type="similarity">
    <text evidence="2 8">Belongs to the cytochrome P450 family.</text>
</comment>
<keyword evidence="11" id="KW-1185">Reference proteome</keyword>
<dbReference type="Gene3D" id="1.10.630.10">
    <property type="entry name" value="Cytochrome P450"/>
    <property type="match status" value="2"/>
</dbReference>
<evidence type="ECO:0000256" key="5">
    <source>
        <dbReference type="ARBA" id="ARBA00023002"/>
    </source>
</evidence>
<keyword evidence="3 8" id="KW-0349">Heme</keyword>
<accession>A0A9Q0U444</accession>
<evidence type="ECO:0000256" key="3">
    <source>
        <dbReference type="ARBA" id="ARBA00022617"/>
    </source>
</evidence>
<dbReference type="InterPro" id="IPR001128">
    <property type="entry name" value="Cyt_P450"/>
</dbReference>
<feature type="transmembrane region" description="Helical" evidence="9">
    <location>
        <begin position="29"/>
        <end position="46"/>
    </location>
</feature>
<comment type="caution">
    <text evidence="10">The sequence shown here is derived from an EMBL/GenBank/DDBJ whole genome shotgun (WGS) entry which is preliminary data.</text>
</comment>
<dbReference type="SUPFAM" id="SSF48264">
    <property type="entry name" value="Cytochrome P450"/>
    <property type="match status" value="1"/>
</dbReference>
<keyword evidence="7 8" id="KW-0503">Monooxygenase</keyword>
<dbReference type="PANTHER" id="PTHR47946">
    <property type="entry name" value="CYTOCHROME P450 78A7-RELATED"/>
    <property type="match status" value="1"/>
</dbReference>
<organism evidence="10 11">
    <name type="scientific">Salix koriyanagi</name>
    <dbReference type="NCBI Taxonomy" id="2511006"/>
    <lineage>
        <taxon>Eukaryota</taxon>
        <taxon>Viridiplantae</taxon>
        <taxon>Streptophyta</taxon>
        <taxon>Embryophyta</taxon>
        <taxon>Tracheophyta</taxon>
        <taxon>Spermatophyta</taxon>
        <taxon>Magnoliopsida</taxon>
        <taxon>eudicotyledons</taxon>
        <taxon>Gunneridae</taxon>
        <taxon>Pentapetalae</taxon>
        <taxon>rosids</taxon>
        <taxon>fabids</taxon>
        <taxon>Malpighiales</taxon>
        <taxon>Salicaceae</taxon>
        <taxon>Saliceae</taxon>
        <taxon>Salix</taxon>
    </lineage>
</organism>
<keyword evidence="4 8" id="KW-0479">Metal-binding</keyword>
<dbReference type="GO" id="GO:0020037">
    <property type="term" value="F:heme binding"/>
    <property type="evidence" value="ECO:0007669"/>
    <property type="project" value="InterPro"/>
</dbReference>
<gene>
    <name evidence="10" type="ORF">OIU74_007685</name>
</gene>
<keyword evidence="9" id="KW-0812">Transmembrane</keyword>
<evidence type="ECO:0000313" key="10">
    <source>
        <dbReference type="EMBL" id="KAJ6723139.1"/>
    </source>
</evidence>
<proteinExistence type="inferred from homology"/>
<dbReference type="InterPro" id="IPR002401">
    <property type="entry name" value="Cyt_P450_E_grp-I"/>
</dbReference>
<dbReference type="GO" id="GO:0004497">
    <property type="term" value="F:monooxygenase activity"/>
    <property type="evidence" value="ECO:0007669"/>
    <property type="project" value="UniProtKB-KW"/>
</dbReference>